<reference evidence="1" key="1">
    <citation type="submission" date="2023-06" db="EMBL/GenBank/DDBJ databases">
        <authorList>
            <person name="Delattre M."/>
        </authorList>
    </citation>
    <scope>NUCLEOTIDE SEQUENCE</scope>
    <source>
        <strain evidence="1">AF72</strain>
    </source>
</reference>
<accession>A0AA36DBL9</accession>
<comment type="caution">
    <text evidence="1">The sequence shown here is derived from an EMBL/GenBank/DDBJ whole genome shotgun (WGS) entry which is preliminary data.</text>
</comment>
<evidence type="ECO:0000313" key="2">
    <source>
        <dbReference type="Proteomes" id="UP001177023"/>
    </source>
</evidence>
<dbReference type="EMBL" id="CATQJA010002700">
    <property type="protein sequence ID" value="CAJ0584744.1"/>
    <property type="molecule type" value="Genomic_DNA"/>
</dbReference>
<evidence type="ECO:0000313" key="1">
    <source>
        <dbReference type="EMBL" id="CAJ0584744.1"/>
    </source>
</evidence>
<sequence length="233" mass="26337">MPTIKLHEKGCCRFSSLGALMGRNETALLGTGRYFQSHLYFSHLRTEILKWMQPSKNVTAEAEKVLRKRDVSGNVLCVHARRGDFIHGQADKIGTVFLFSNDPGWLNSTFSAVFHGANRISNGYKTSSLRYIFPDTKSNFVTLVLAHFYCNRVLITAPPSTFAWFMGFLAANGTGKVHFSETYAKPGGGLEKQLIPSEFFLPDWVPLRMHDTSNFEEIRIDEIRPFIPLKNKA</sequence>
<keyword evidence="2" id="KW-1185">Reference proteome</keyword>
<name>A0AA36DBL9_9BILA</name>
<dbReference type="PANTHER" id="PTHR22898">
    <property type="entry name" value="UNCHARACTERIZED GLYCOSOL TRANSFERASE-RELATED"/>
    <property type="match status" value="1"/>
</dbReference>
<protein>
    <submittedName>
        <fullName evidence="1">Uncharacterized protein</fullName>
    </submittedName>
</protein>
<dbReference type="AlphaFoldDB" id="A0AA36DBL9"/>
<dbReference type="Proteomes" id="UP001177023">
    <property type="component" value="Unassembled WGS sequence"/>
</dbReference>
<gene>
    <name evidence="1" type="ORF">MSPICULIGERA_LOCUS22787</name>
</gene>
<dbReference type="PANTHER" id="PTHR22898:SF3">
    <property type="entry name" value="ALPHA-1,2-FUCOSYLTRANSFERASE-RELATED"/>
    <property type="match status" value="1"/>
</dbReference>
<dbReference type="InterPro" id="IPR052501">
    <property type="entry name" value="Alpha-1-2_FucT"/>
</dbReference>
<feature type="non-terminal residue" evidence="1">
    <location>
        <position position="1"/>
    </location>
</feature>
<organism evidence="1 2">
    <name type="scientific">Mesorhabditis spiculigera</name>
    <dbReference type="NCBI Taxonomy" id="96644"/>
    <lineage>
        <taxon>Eukaryota</taxon>
        <taxon>Metazoa</taxon>
        <taxon>Ecdysozoa</taxon>
        <taxon>Nematoda</taxon>
        <taxon>Chromadorea</taxon>
        <taxon>Rhabditida</taxon>
        <taxon>Rhabditina</taxon>
        <taxon>Rhabditomorpha</taxon>
        <taxon>Rhabditoidea</taxon>
        <taxon>Rhabditidae</taxon>
        <taxon>Mesorhabditinae</taxon>
        <taxon>Mesorhabditis</taxon>
    </lineage>
</organism>
<proteinExistence type="predicted"/>